<keyword evidence="1" id="KW-0677">Repeat</keyword>
<comment type="caution">
    <text evidence="3">The sequence shown here is derived from an EMBL/GenBank/DDBJ whole genome shotgun (WGS) entry which is preliminary data.</text>
</comment>
<dbReference type="EMBL" id="CALNXK010000351">
    <property type="protein sequence ID" value="CAH3183370.1"/>
    <property type="molecule type" value="Genomic_DNA"/>
</dbReference>
<feature type="domain" description="Fibronectin type-III" evidence="2">
    <location>
        <begin position="323"/>
        <end position="422"/>
    </location>
</feature>
<dbReference type="PANTHER" id="PTHR46708">
    <property type="entry name" value="TENASCIN"/>
    <property type="match status" value="1"/>
</dbReference>
<dbReference type="Gene3D" id="2.60.40.10">
    <property type="entry name" value="Immunoglobulins"/>
    <property type="match status" value="5"/>
</dbReference>
<feature type="domain" description="Fibronectin type-III" evidence="2">
    <location>
        <begin position="223"/>
        <end position="318"/>
    </location>
</feature>
<dbReference type="CDD" id="cd00063">
    <property type="entry name" value="FN3"/>
    <property type="match status" value="4"/>
</dbReference>
<feature type="domain" description="Fibronectin type-III" evidence="2">
    <location>
        <begin position="424"/>
        <end position="521"/>
    </location>
</feature>
<name>A0ABN8RXT7_9CNID</name>
<dbReference type="Proteomes" id="UP001159405">
    <property type="component" value="Unassembled WGS sequence"/>
</dbReference>
<evidence type="ECO:0000313" key="4">
    <source>
        <dbReference type="Proteomes" id="UP001159405"/>
    </source>
</evidence>
<evidence type="ECO:0000313" key="3">
    <source>
        <dbReference type="EMBL" id="CAH3183370.1"/>
    </source>
</evidence>
<proteinExistence type="predicted"/>
<gene>
    <name evidence="3" type="ORF">PLOB_00028518</name>
</gene>
<dbReference type="InterPro" id="IPR050991">
    <property type="entry name" value="ECM_Regulatory_Proteins"/>
</dbReference>
<dbReference type="InterPro" id="IPR013783">
    <property type="entry name" value="Ig-like_fold"/>
</dbReference>
<feature type="domain" description="Fibronectin type-III" evidence="2">
    <location>
        <begin position="522"/>
        <end position="621"/>
    </location>
</feature>
<dbReference type="SMART" id="SM00060">
    <property type="entry name" value="FN3"/>
    <property type="match status" value="5"/>
</dbReference>
<organism evidence="3 4">
    <name type="scientific">Porites lobata</name>
    <dbReference type="NCBI Taxonomy" id="104759"/>
    <lineage>
        <taxon>Eukaryota</taxon>
        <taxon>Metazoa</taxon>
        <taxon>Cnidaria</taxon>
        <taxon>Anthozoa</taxon>
        <taxon>Hexacorallia</taxon>
        <taxon>Scleractinia</taxon>
        <taxon>Fungiina</taxon>
        <taxon>Poritidae</taxon>
        <taxon>Porites</taxon>
    </lineage>
</organism>
<protein>
    <recommendedName>
        <fullName evidence="2">Fibronectin type-III domain-containing protein</fullName>
    </recommendedName>
</protein>
<dbReference type="PANTHER" id="PTHR46708:SF2">
    <property type="entry name" value="FIBRONECTIN TYPE-III DOMAIN-CONTAINING PROTEIN"/>
    <property type="match status" value="1"/>
</dbReference>
<sequence>MAEAVDGKEKIIEYILEFSKKWLETRSRKGTITHDPRNIEQRLVTEENIQQLGENISADSPTTYASWLKYYDLATNQSLPWGNFLQACPLSNQLRDIYPASFVESVYSDGLEALFDFSVEINSPEYVRKGPLPTVTKEENTFLANMEWKGHLKLKKIKEYIKVIDGNGITVISRYGSSSVTQKSFREVSFGNSGNITVQIFLRRSYSTFKLQFGILKQESAFPLGNWRISIDNTSTTSIRFSWQNLQTLVGQQTSYYFIFVKDSYGRGLKEYIVPGNTISHVVSGLTAYREYRLSVAGVNYSGNAYNSTEITAWTDEGVPSRAPSYIRLSTLQFAEVKVQWNPLSQHYANGRLLGYKVYYREYSSYNYLYYAKSVNTSSANVTMMILRDLKQATRYQIAVTAFTSKGEGRRSSWYLITTARLVSNWSLFIDNKTATSMRVSWKNLSALLSQSVLHYITVIKSSNGSIVNGNILQGNTTSDVFYGLSPYMEYRLNVLSVNDNGKFYKSSEATEWTEESAPGRAPSDIAFSEVTATQFKVTWNTLPRRFHNGRLLGYRIYFRRSAYYLNPFNTSGVITSSPNVTWALITGLGPAQRYDISVAAFTPKGEGPRSSLYYVTTVLTACRVAVNQSYGAINVTHSDYTSLYCSWSIGNAEIPQAIGLFLIQTIKFRYCSYYYSEYFKIFDGNGVLKFHQTGCWSSVRGTLVEVPFFASNNITASFNMRRLRSAIKADYLILGKSLRAAQVLYGWNLTVVNITYSSILIRWANLTSLISRKVGHYVVFLNRRNNSVAFHQVVNGDQLTTEINGLSHLTSYTVEVVGIDTMQKPYKTPSEAIMTANRQSRYFK</sequence>
<keyword evidence="4" id="KW-1185">Reference proteome</keyword>
<evidence type="ECO:0000256" key="1">
    <source>
        <dbReference type="ARBA" id="ARBA00022737"/>
    </source>
</evidence>
<dbReference type="SUPFAM" id="SSF49265">
    <property type="entry name" value="Fibronectin type III"/>
    <property type="match status" value="3"/>
</dbReference>
<dbReference type="PROSITE" id="PS50853">
    <property type="entry name" value="FN3"/>
    <property type="match status" value="4"/>
</dbReference>
<evidence type="ECO:0000259" key="2">
    <source>
        <dbReference type="PROSITE" id="PS50853"/>
    </source>
</evidence>
<dbReference type="InterPro" id="IPR003961">
    <property type="entry name" value="FN3_dom"/>
</dbReference>
<dbReference type="Pfam" id="PF00041">
    <property type="entry name" value="fn3"/>
    <property type="match status" value="4"/>
</dbReference>
<accession>A0ABN8RXT7</accession>
<reference evidence="3 4" key="1">
    <citation type="submission" date="2022-05" db="EMBL/GenBank/DDBJ databases">
        <authorList>
            <consortium name="Genoscope - CEA"/>
            <person name="William W."/>
        </authorList>
    </citation>
    <scope>NUCLEOTIDE SEQUENCE [LARGE SCALE GENOMIC DNA]</scope>
</reference>
<dbReference type="InterPro" id="IPR036116">
    <property type="entry name" value="FN3_sf"/>
</dbReference>